<dbReference type="PROSITE" id="PS00211">
    <property type="entry name" value="ABC_TRANSPORTER_1"/>
    <property type="match status" value="1"/>
</dbReference>
<dbReference type="SUPFAM" id="SSF52540">
    <property type="entry name" value="P-loop containing nucleoside triphosphate hydrolases"/>
    <property type="match status" value="1"/>
</dbReference>
<feature type="compositionally biased region" description="Low complexity" evidence="13">
    <location>
        <begin position="807"/>
        <end position="819"/>
    </location>
</feature>
<keyword evidence="7" id="KW-0571">Peptide transport</keyword>
<keyword evidence="7" id="KW-0653">Protein transport</keyword>
<evidence type="ECO:0000256" key="6">
    <source>
        <dbReference type="ARBA" id="ARBA00022840"/>
    </source>
</evidence>
<evidence type="ECO:0000259" key="15">
    <source>
        <dbReference type="PROSITE" id="PS50893"/>
    </source>
</evidence>
<dbReference type="FunFam" id="3.40.50.300:FF:000140">
    <property type="entry name" value="Lipid A export ATP-binding/permease protein MsbA"/>
    <property type="match status" value="1"/>
</dbReference>
<dbReference type="NCBIfam" id="TIGR00958">
    <property type="entry name" value="3a01208"/>
    <property type="match status" value="1"/>
</dbReference>
<dbReference type="InterPro" id="IPR027417">
    <property type="entry name" value="P-loop_NTPase"/>
</dbReference>
<dbReference type="Proteomes" id="UP000492821">
    <property type="component" value="Unassembled WGS sequence"/>
</dbReference>
<evidence type="ECO:0000256" key="9">
    <source>
        <dbReference type="ARBA" id="ARBA00022989"/>
    </source>
</evidence>
<dbReference type="GO" id="GO:0005524">
    <property type="term" value="F:ATP binding"/>
    <property type="evidence" value="ECO:0007669"/>
    <property type="project" value="UniProtKB-KW"/>
</dbReference>
<dbReference type="FunFam" id="1.20.1560.10:FF:000154">
    <property type="entry name" value="HAlF transporter (PGP related)"/>
    <property type="match status" value="1"/>
</dbReference>
<keyword evidence="17" id="KW-1185">Reference proteome</keyword>
<feature type="compositionally biased region" description="Polar residues" evidence="13">
    <location>
        <begin position="787"/>
        <end position="806"/>
    </location>
</feature>
<dbReference type="InterPro" id="IPR013305">
    <property type="entry name" value="ABC_Tap-like"/>
</dbReference>
<dbReference type="InterPro" id="IPR039421">
    <property type="entry name" value="Type_1_exporter"/>
</dbReference>
<dbReference type="EC" id="7.4.2.14" evidence="11"/>
<dbReference type="Pfam" id="PF00005">
    <property type="entry name" value="ABC_tran"/>
    <property type="match status" value="1"/>
</dbReference>
<dbReference type="WBParaSite" id="Pan_g39.t1">
    <property type="protein sequence ID" value="Pan_g39.t1"/>
    <property type="gene ID" value="Pan_g39"/>
</dbReference>
<dbReference type="Pfam" id="PF00664">
    <property type="entry name" value="ABC_membrane"/>
    <property type="match status" value="1"/>
</dbReference>
<protein>
    <recommendedName>
        <fullName evidence="11">ABC-type antigen peptide transporter</fullName>
        <ecNumber evidence="11">7.4.2.14</ecNumber>
    </recommendedName>
</protein>
<name>A0A7E4ZYN6_PANRE</name>
<keyword evidence="5" id="KW-0547">Nucleotide-binding</keyword>
<dbReference type="GO" id="GO:0016887">
    <property type="term" value="F:ATP hydrolysis activity"/>
    <property type="evidence" value="ECO:0007669"/>
    <property type="project" value="InterPro"/>
</dbReference>
<dbReference type="PANTHER" id="PTHR43394">
    <property type="entry name" value="ATP-DEPENDENT PERMEASE MDL1, MITOCHONDRIAL"/>
    <property type="match status" value="1"/>
</dbReference>
<dbReference type="CDD" id="cd03249">
    <property type="entry name" value="ABC_MTABC3_MDL1_MDL2"/>
    <property type="match status" value="1"/>
</dbReference>
<dbReference type="GO" id="GO:0015421">
    <property type="term" value="F:ABC-type oligopeptide transporter activity"/>
    <property type="evidence" value="ECO:0007669"/>
    <property type="project" value="TreeGrafter"/>
</dbReference>
<evidence type="ECO:0000256" key="11">
    <source>
        <dbReference type="ARBA" id="ARBA00034522"/>
    </source>
</evidence>
<feature type="transmembrane region" description="Helical" evidence="14">
    <location>
        <begin position="120"/>
        <end position="138"/>
    </location>
</feature>
<dbReference type="InterPro" id="IPR003593">
    <property type="entry name" value="AAA+_ATPase"/>
</dbReference>
<feature type="compositionally biased region" description="Acidic residues" evidence="13">
    <location>
        <begin position="157"/>
        <end position="168"/>
    </location>
</feature>
<organism evidence="17 18">
    <name type="scientific">Panagrellus redivivus</name>
    <name type="common">Microworm</name>
    <dbReference type="NCBI Taxonomy" id="6233"/>
    <lineage>
        <taxon>Eukaryota</taxon>
        <taxon>Metazoa</taxon>
        <taxon>Ecdysozoa</taxon>
        <taxon>Nematoda</taxon>
        <taxon>Chromadorea</taxon>
        <taxon>Rhabditida</taxon>
        <taxon>Tylenchina</taxon>
        <taxon>Panagrolaimomorpha</taxon>
        <taxon>Panagrolaimoidea</taxon>
        <taxon>Panagrolaimidae</taxon>
        <taxon>Panagrellus</taxon>
    </lineage>
</organism>
<reference evidence="17" key="1">
    <citation type="journal article" date="2013" name="Genetics">
        <title>The draft genome and transcriptome of Panagrellus redivivus are shaped by the harsh demands of a free-living lifestyle.</title>
        <authorList>
            <person name="Srinivasan J."/>
            <person name="Dillman A.R."/>
            <person name="Macchietto M.G."/>
            <person name="Heikkinen L."/>
            <person name="Lakso M."/>
            <person name="Fracchia K.M."/>
            <person name="Antoshechkin I."/>
            <person name="Mortazavi A."/>
            <person name="Wong G."/>
            <person name="Sternberg P.W."/>
        </authorList>
    </citation>
    <scope>NUCLEOTIDE SEQUENCE [LARGE SCALE GENOMIC DNA]</scope>
    <source>
        <strain evidence="17">MT8872</strain>
    </source>
</reference>
<dbReference type="PROSITE" id="PS50929">
    <property type="entry name" value="ABC_TM1F"/>
    <property type="match status" value="1"/>
</dbReference>
<dbReference type="PROSITE" id="PS50893">
    <property type="entry name" value="ABC_TRANSPORTER_2"/>
    <property type="match status" value="1"/>
</dbReference>
<evidence type="ECO:0000256" key="13">
    <source>
        <dbReference type="SAM" id="MobiDB-lite"/>
    </source>
</evidence>
<proteinExistence type="inferred from homology"/>
<evidence type="ECO:0000256" key="14">
    <source>
        <dbReference type="SAM" id="Phobius"/>
    </source>
</evidence>
<feature type="transmembrane region" description="Helical" evidence="14">
    <location>
        <begin position="243"/>
        <end position="266"/>
    </location>
</feature>
<feature type="transmembrane region" description="Helical" evidence="14">
    <location>
        <begin position="192"/>
        <end position="212"/>
    </location>
</feature>
<comment type="similarity">
    <text evidence="2">Belongs to the ABC transporter superfamily. ABCB family. MHC peptide exporter (TC 3.A.1.209) subfamily.</text>
</comment>
<dbReference type="SUPFAM" id="SSF90123">
    <property type="entry name" value="ABC transporter transmembrane region"/>
    <property type="match status" value="1"/>
</dbReference>
<dbReference type="InterPro" id="IPR011527">
    <property type="entry name" value="ABC1_TM_dom"/>
</dbReference>
<keyword evidence="4 14" id="KW-0812">Transmembrane</keyword>
<evidence type="ECO:0000256" key="5">
    <source>
        <dbReference type="ARBA" id="ARBA00022741"/>
    </source>
</evidence>
<keyword evidence="6" id="KW-0067">ATP-binding</keyword>
<feature type="domain" description="ABC transporter" evidence="15">
    <location>
        <begin position="516"/>
        <end position="752"/>
    </location>
</feature>
<feature type="region of interest" description="Disordered" evidence="13">
    <location>
        <begin position="758"/>
        <end position="819"/>
    </location>
</feature>
<evidence type="ECO:0000313" key="18">
    <source>
        <dbReference type="WBParaSite" id="Pan_g39.t1"/>
    </source>
</evidence>
<dbReference type="Gene3D" id="3.40.50.300">
    <property type="entry name" value="P-loop containing nucleotide triphosphate hydrolases"/>
    <property type="match status" value="1"/>
</dbReference>
<feature type="domain" description="ABC transmembrane type-1" evidence="16">
    <location>
        <begin position="198"/>
        <end position="483"/>
    </location>
</feature>
<evidence type="ECO:0000313" key="17">
    <source>
        <dbReference type="Proteomes" id="UP000492821"/>
    </source>
</evidence>
<evidence type="ECO:0000256" key="10">
    <source>
        <dbReference type="ARBA" id="ARBA00023136"/>
    </source>
</evidence>
<dbReference type="CDD" id="cd18572">
    <property type="entry name" value="ABC_6TM_TAP"/>
    <property type="match status" value="1"/>
</dbReference>
<dbReference type="AlphaFoldDB" id="A0A7E4ZYN6"/>
<dbReference type="InterPro" id="IPR036640">
    <property type="entry name" value="ABC1_TM_sf"/>
</dbReference>
<dbReference type="PANTHER" id="PTHR43394:SF19">
    <property type="entry name" value="ABC TRANSPORTER B FAMILY"/>
    <property type="match status" value="1"/>
</dbReference>
<evidence type="ECO:0000256" key="12">
    <source>
        <dbReference type="ARBA" id="ARBA00048240"/>
    </source>
</evidence>
<dbReference type="GO" id="GO:0016020">
    <property type="term" value="C:membrane"/>
    <property type="evidence" value="ECO:0007669"/>
    <property type="project" value="InterPro"/>
</dbReference>
<keyword evidence="9 14" id="KW-1133">Transmembrane helix</keyword>
<dbReference type="Gene3D" id="1.20.1560.10">
    <property type="entry name" value="ABC transporter type 1, transmembrane domain"/>
    <property type="match status" value="1"/>
</dbReference>
<evidence type="ECO:0000256" key="8">
    <source>
        <dbReference type="ARBA" id="ARBA00022967"/>
    </source>
</evidence>
<dbReference type="SMART" id="SM00382">
    <property type="entry name" value="AAA"/>
    <property type="match status" value="1"/>
</dbReference>
<evidence type="ECO:0000256" key="3">
    <source>
        <dbReference type="ARBA" id="ARBA00022448"/>
    </source>
</evidence>
<sequence>MYRGQVLAALRTTVIGAIDIGATVGALCWHGDAPSFDNFALQFGEFSLLNSTIDLLLVALLRLALISLGCALLLLKSDPIPILQKLSHLSFSIVILMAAYSPTKLLLLAEKKDTLFVGDWIVLVENFIAAIIAHKLWLSFITTAETQAAAQQQENSSDSENEDEEEVVDPQVPKQETFEVVVRLMQYCRREWLWHLSGFTWLFVYSITRIFVPLYTGRVIASVVDAAGDPAKAHAALFESGKLMIVISVVSAAAGGFRGGSFEYCYSRIQRAIRHDLFTSLIKQDVAFFDLHKTGEITSRLTADTQTMSDTVALNVNVFLRNIVQMGGSMLVMLGLCWRLSLVPFIVVPIILVASKIFGVYYDYLAEKTQNAVAHSNDVAEEVLSTMRTVRSFACEQVEAERFYSKLTDTLNVTRQKAFAYVGYLWVSELFQTVINVAVLWYGGHLVLTNKLNKDLLVSFLLYQMQLADNIRQLGEVWTGLMQSVGAARKVCEYIDRKPNLDITGEHIPEKISGKIEFKNVKFAYPTRPNNIIMQNLSFTVEPGEVVALVGPSGSGKSSCIGLLEHFYEPLDGEVLIDGVPIEQYEHHFIHNAISLVGQEPVLFARSVEQNIGYGIDNCPKADVIEAAKLANAHSFIENTHEQYDTDVGEKGSQMSGGQKQRIAIARSLVRKPAILLLDEATSALDTESEHLVQEAIYNNLKGRTVILIAHRLSTVEKANKIIVINKGVVEQMGTHEQLLQQEGMYRTLVQRQMIGTGNKSVPTVHGPGSEAGESSLTPRRPFTRTGPGSTLSASPPQTMAQSLLGTSFTPSTTSFQSK</sequence>
<evidence type="ECO:0000259" key="16">
    <source>
        <dbReference type="PROSITE" id="PS50929"/>
    </source>
</evidence>
<comment type="subcellular location">
    <subcellularLocation>
        <location evidence="1">Endomembrane system</location>
        <topology evidence="1">Multi-pass membrane protein</topology>
    </subcellularLocation>
</comment>
<evidence type="ECO:0000256" key="7">
    <source>
        <dbReference type="ARBA" id="ARBA00022856"/>
    </source>
</evidence>
<evidence type="ECO:0000256" key="1">
    <source>
        <dbReference type="ARBA" id="ARBA00004127"/>
    </source>
</evidence>
<feature type="region of interest" description="Disordered" evidence="13">
    <location>
        <begin position="151"/>
        <end position="170"/>
    </location>
</feature>
<dbReference type="GO" id="GO:0015433">
    <property type="term" value="F:ABC-type peptide antigen transporter activity"/>
    <property type="evidence" value="ECO:0007669"/>
    <property type="project" value="UniProtKB-EC"/>
</dbReference>
<feature type="transmembrane region" description="Helical" evidence="14">
    <location>
        <begin position="82"/>
        <end position="100"/>
    </location>
</feature>
<dbReference type="InterPro" id="IPR003439">
    <property type="entry name" value="ABC_transporter-like_ATP-bd"/>
</dbReference>
<dbReference type="PIRSF" id="PIRSF002773">
    <property type="entry name" value="ABC_prm/ATPase_B"/>
    <property type="match status" value="1"/>
</dbReference>
<reference evidence="18" key="2">
    <citation type="submission" date="2020-10" db="UniProtKB">
        <authorList>
            <consortium name="WormBaseParasite"/>
        </authorList>
    </citation>
    <scope>IDENTIFICATION</scope>
</reference>
<keyword evidence="10 14" id="KW-0472">Membrane</keyword>
<dbReference type="InterPro" id="IPR017871">
    <property type="entry name" value="ABC_transporter-like_CS"/>
</dbReference>
<feature type="transmembrane region" description="Helical" evidence="14">
    <location>
        <begin position="331"/>
        <end position="354"/>
    </location>
</feature>
<evidence type="ECO:0000256" key="4">
    <source>
        <dbReference type="ARBA" id="ARBA00022692"/>
    </source>
</evidence>
<evidence type="ECO:0000256" key="2">
    <source>
        <dbReference type="ARBA" id="ARBA00006493"/>
    </source>
</evidence>
<dbReference type="GO" id="GO:0012505">
    <property type="term" value="C:endomembrane system"/>
    <property type="evidence" value="ECO:0007669"/>
    <property type="project" value="UniProtKB-SubCell"/>
</dbReference>
<keyword evidence="8" id="KW-1278">Translocase</keyword>
<comment type="catalytic activity">
    <reaction evidence="12">
        <text>a peptide antigen(in) + ATP + H2O = a peptide antigen(out) + ADP + phosphate + H(+)</text>
        <dbReference type="Rhea" id="RHEA:65972"/>
        <dbReference type="Rhea" id="RHEA-COMP:16941"/>
        <dbReference type="ChEBI" id="CHEBI:15377"/>
        <dbReference type="ChEBI" id="CHEBI:15378"/>
        <dbReference type="ChEBI" id="CHEBI:30616"/>
        <dbReference type="ChEBI" id="CHEBI:43474"/>
        <dbReference type="ChEBI" id="CHEBI:166823"/>
        <dbReference type="ChEBI" id="CHEBI:456216"/>
        <dbReference type="EC" id="7.4.2.14"/>
    </reaction>
    <physiologicalReaction direction="left-to-right" evidence="12">
        <dbReference type="Rhea" id="RHEA:65973"/>
    </physiologicalReaction>
</comment>
<feature type="transmembrane region" description="Helical" evidence="14">
    <location>
        <begin position="55"/>
        <end position="75"/>
    </location>
</feature>
<keyword evidence="3" id="KW-0813">Transport</keyword>
<accession>A0A7E4ZYN6</accession>